<reference evidence="2" key="1">
    <citation type="journal article" date="2011" name="Nat. Commun.">
        <title>Effector diversification within compartments of the Leptosphaeria maculans genome affected by Repeat-Induced Point mutations.</title>
        <authorList>
            <person name="Rouxel T."/>
            <person name="Grandaubert J."/>
            <person name="Hane J.K."/>
            <person name="Hoede C."/>
            <person name="van de Wouw A.P."/>
            <person name="Couloux A."/>
            <person name="Dominguez V."/>
            <person name="Anthouard V."/>
            <person name="Bally P."/>
            <person name="Bourras S."/>
            <person name="Cozijnsen A.J."/>
            <person name="Ciuffetti L.M."/>
            <person name="Degrave A."/>
            <person name="Dilmaghani A."/>
            <person name="Duret L."/>
            <person name="Fudal I."/>
            <person name="Goodwin S.B."/>
            <person name="Gout L."/>
            <person name="Glaser N."/>
            <person name="Linglin J."/>
            <person name="Kema G.H.J."/>
            <person name="Lapalu N."/>
            <person name="Lawrence C.B."/>
            <person name="May K."/>
            <person name="Meyer M."/>
            <person name="Ollivier B."/>
            <person name="Poulain J."/>
            <person name="Schoch C.L."/>
            <person name="Simon A."/>
            <person name="Spatafora J.W."/>
            <person name="Stachowiak A."/>
            <person name="Turgeon B.G."/>
            <person name="Tyler B.M."/>
            <person name="Vincent D."/>
            <person name="Weissenbach J."/>
            <person name="Amselem J."/>
            <person name="Quesneville H."/>
            <person name="Oliver R.P."/>
            <person name="Wincker P."/>
            <person name="Balesdent M.-H."/>
            <person name="Howlett B.J."/>
        </authorList>
    </citation>
    <scope>NUCLEOTIDE SEQUENCE [LARGE SCALE GENOMIC DNA]</scope>
    <source>
        <strain evidence="2">JN3 / isolate v23.1.3 / race Av1-4-5-6-7-8</strain>
    </source>
</reference>
<dbReference type="InParanoid" id="E5A027"/>
<dbReference type="HOGENOM" id="CLU_973402_0_0_1"/>
<protein>
    <submittedName>
        <fullName evidence="1">Predicted protein</fullName>
    </submittedName>
</protein>
<evidence type="ECO:0000313" key="1">
    <source>
        <dbReference type="EMBL" id="CBX96887.1"/>
    </source>
</evidence>
<gene>
    <name evidence="1" type="ORF">LEMA_P100180.1</name>
</gene>
<dbReference type="EMBL" id="FP929130">
    <property type="protein sequence ID" value="CBX96887.1"/>
    <property type="molecule type" value="Genomic_DNA"/>
</dbReference>
<dbReference type="OrthoDB" id="109543at2759"/>
<dbReference type="eggNOG" id="ENOG502R9R6">
    <property type="taxonomic scope" value="Eukaryota"/>
</dbReference>
<name>E5A027_LEPMJ</name>
<keyword evidence="2" id="KW-1185">Reference proteome</keyword>
<dbReference type="AlphaFoldDB" id="E5A027"/>
<dbReference type="VEuPathDB" id="FungiDB:LEMA_P100180.1"/>
<accession>E5A027</accession>
<organism evidence="2">
    <name type="scientific">Leptosphaeria maculans (strain JN3 / isolate v23.1.3 / race Av1-4-5-6-7-8)</name>
    <name type="common">Blackleg fungus</name>
    <name type="synonym">Phoma lingam</name>
    <dbReference type="NCBI Taxonomy" id="985895"/>
    <lineage>
        <taxon>Eukaryota</taxon>
        <taxon>Fungi</taxon>
        <taxon>Dikarya</taxon>
        <taxon>Ascomycota</taxon>
        <taxon>Pezizomycotina</taxon>
        <taxon>Dothideomycetes</taxon>
        <taxon>Pleosporomycetidae</taxon>
        <taxon>Pleosporales</taxon>
        <taxon>Pleosporineae</taxon>
        <taxon>Leptosphaeriaceae</taxon>
        <taxon>Plenodomus</taxon>
        <taxon>Plenodomus lingam/Leptosphaeria maculans species complex</taxon>
    </lineage>
</organism>
<evidence type="ECO:0000313" key="2">
    <source>
        <dbReference type="Proteomes" id="UP000002668"/>
    </source>
</evidence>
<sequence>MDTLLMAPTEQRTADKRFRLSWTKKTVPLKNSVLFSKAKHSQEWHQNIEATSGVLHPSDSKFSYAALQNHTDSYLQRKGKLSQADTDLRLRILVEGHEPRSIAIAAVSHVMTAKTLRSLLSSELNVAQVSYWGLDTWLQCLIAANHGNPASVTDFEASWARMLLPYASHGASAAGLYIQGIYATMRQSNVSNLDSLPEFGVLLRRAFTDYAAQLEGFRVRYEWKAAREATSWLEDLKITAAMKQSAGVTSAERLFDAFFPVWRIWASWKPDVKRLARLAISKGQIQ</sequence>
<proteinExistence type="predicted"/>
<dbReference type="Proteomes" id="UP000002668">
    <property type="component" value="Genome"/>
</dbReference>